<dbReference type="InterPro" id="IPR023408">
    <property type="entry name" value="MscS_beta-dom_sf"/>
</dbReference>
<proteinExistence type="inferred from homology"/>
<evidence type="ECO:0000256" key="3">
    <source>
        <dbReference type="ARBA" id="ARBA00022475"/>
    </source>
</evidence>
<evidence type="ECO:0000256" key="2">
    <source>
        <dbReference type="ARBA" id="ARBA00008017"/>
    </source>
</evidence>
<evidence type="ECO:0000256" key="7">
    <source>
        <dbReference type="SAM" id="Phobius"/>
    </source>
</evidence>
<organism evidence="11 12">
    <name type="scientific">Povalibacter uvarum</name>
    <dbReference type="NCBI Taxonomy" id="732238"/>
    <lineage>
        <taxon>Bacteria</taxon>
        <taxon>Pseudomonadati</taxon>
        <taxon>Pseudomonadota</taxon>
        <taxon>Gammaproteobacteria</taxon>
        <taxon>Steroidobacterales</taxon>
        <taxon>Steroidobacteraceae</taxon>
        <taxon>Povalibacter</taxon>
    </lineage>
</organism>
<dbReference type="GO" id="GO:0005886">
    <property type="term" value="C:plasma membrane"/>
    <property type="evidence" value="ECO:0007669"/>
    <property type="project" value="UniProtKB-SubCell"/>
</dbReference>
<feature type="transmembrane region" description="Helical" evidence="7">
    <location>
        <begin position="93"/>
        <end position="119"/>
    </location>
</feature>
<feature type="transmembrane region" description="Helical" evidence="7">
    <location>
        <begin position="159"/>
        <end position="181"/>
    </location>
</feature>
<dbReference type="PANTHER" id="PTHR30566:SF25">
    <property type="entry name" value="INNER MEMBRANE PROTEIN"/>
    <property type="match status" value="1"/>
</dbReference>
<feature type="transmembrane region" description="Helical" evidence="7">
    <location>
        <begin position="69"/>
        <end position="87"/>
    </location>
</feature>
<feature type="transmembrane region" description="Helical" evidence="7">
    <location>
        <begin position="17"/>
        <end position="37"/>
    </location>
</feature>
<dbReference type="SUPFAM" id="SSF82861">
    <property type="entry name" value="Mechanosensitive channel protein MscS (YggB), transmembrane region"/>
    <property type="match status" value="1"/>
</dbReference>
<gene>
    <name evidence="11" type="ORF">HNQ60_001565</name>
</gene>
<dbReference type="SUPFAM" id="SSF50182">
    <property type="entry name" value="Sm-like ribonucleoproteins"/>
    <property type="match status" value="1"/>
</dbReference>
<evidence type="ECO:0000256" key="4">
    <source>
        <dbReference type="ARBA" id="ARBA00022692"/>
    </source>
</evidence>
<dbReference type="RefSeq" id="WP_184330473.1">
    <property type="nucleotide sequence ID" value="NZ_JACHHZ010000002.1"/>
</dbReference>
<dbReference type="EMBL" id="JACHHZ010000002">
    <property type="protein sequence ID" value="MBB6092687.1"/>
    <property type="molecule type" value="Genomic_DNA"/>
</dbReference>
<dbReference type="PANTHER" id="PTHR30566">
    <property type="entry name" value="YNAI-RELATED MECHANOSENSITIVE ION CHANNEL"/>
    <property type="match status" value="1"/>
</dbReference>
<protein>
    <submittedName>
        <fullName evidence="11">Small-conductance mechanosensitive channel</fullName>
    </submittedName>
</protein>
<evidence type="ECO:0000256" key="5">
    <source>
        <dbReference type="ARBA" id="ARBA00022989"/>
    </source>
</evidence>
<dbReference type="AlphaFoldDB" id="A0A841HI60"/>
<evidence type="ECO:0000259" key="10">
    <source>
        <dbReference type="Pfam" id="PF21088"/>
    </source>
</evidence>
<feature type="transmembrane region" description="Helical" evidence="7">
    <location>
        <begin position="131"/>
        <end position="153"/>
    </location>
</feature>
<evidence type="ECO:0000259" key="8">
    <source>
        <dbReference type="Pfam" id="PF00924"/>
    </source>
</evidence>
<feature type="domain" description="Mechanosensitive ion channel transmembrane helices 2/3" evidence="10">
    <location>
        <begin position="142"/>
        <end position="182"/>
    </location>
</feature>
<accession>A0A841HI60</accession>
<comment type="similarity">
    <text evidence="2">Belongs to the MscS (TC 1.A.23) family.</text>
</comment>
<dbReference type="InterPro" id="IPR049278">
    <property type="entry name" value="MS_channel_C"/>
</dbReference>
<feature type="domain" description="Mechanosensitive ion channel MscS C-terminal" evidence="9">
    <location>
        <begin position="257"/>
        <end position="340"/>
    </location>
</feature>
<dbReference type="Gene3D" id="3.30.70.100">
    <property type="match status" value="1"/>
</dbReference>
<keyword evidence="5 7" id="KW-1133">Transmembrane helix</keyword>
<keyword evidence="6 7" id="KW-0472">Membrane</keyword>
<dbReference type="Gene3D" id="2.30.30.60">
    <property type="match status" value="1"/>
</dbReference>
<evidence type="ECO:0000256" key="1">
    <source>
        <dbReference type="ARBA" id="ARBA00004651"/>
    </source>
</evidence>
<keyword evidence="12" id="KW-1185">Reference proteome</keyword>
<dbReference type="InterPro" id="IPR006685">
    <property type="entry name" value="MscS_channel_2nd"/>
</dbReference>
<dbReference type="SUPFAM" id="SSF82689">
    <property type="entry name" value="Mechanosensitive channel protein MscS (YggB), C-terminal domain"/>
    <property type="match status" value="1"/>
</dbReference>
<dbReference type="Pfam" id="PF21088">
    <property type="entry name" value="MS_channel_1st"/>
    <property type="match status" value="1"/>
</dbReference>
<evidence type="ECO:0000259" key="9">
    <source>
        <dbReference type="Pfam" id="PF21082"/>
    </source>
</evidence>
<dbReference type="Pfam" id="PF00924">
    <property type="entry name" value="MS_channel_2nd"/>
    <property type="match status" value="1"/>
</dbReference>
<keyword evidence="4 7" id="KW-0812">Transmembrane</keyword>
<dbReference type="Pfam" id="PF21082">
    <property type="entry name" value="MS_channel_3rd"/>
    <property type="match status" value="1"/>
</dbReference>
<dbReference type="InterPro" id="IPR011066">
    <property type="entry name" value="MscS_channel_C_sf"/>
</dbReference>
<reference evidence="11 12" key="1">
    <citation type="submission" date="2020-08" db="EMBL/GenBank/DDBJ databases">
        <title>Genomic Encyclopedia of Type Strains, Phase IV (KMG-IV): sequencing the most valuable type-strain genomes for metagenomic binning, comparative biology and taxonomic classification.</title>
        <authorList>
            <person name="Goeker M."/>
        </authorList>
    </citation>
    <scope>NUCLEOTIDE SEQUENCE [LARGE SCALE GENOMIC DNA]</scope>
    <source>
        <strain evidence="11 12">DSM 26723</strain>
    </source>
</reference>
<evidence type="ECO:0000256" key="6">
    <source>
        <dbReference type="ARBA" id="ARBA00023136"/>
    </source>
</evidence>
<dbReference type="InterPro" id="IPR049142">
    <property type="entry name" value="MS_channel_1st"/>
</dbReference>
<dbReference type="Gene3D" id="1.10.287.1260">
    <property type="match status" value="1"/>
</dbReference>
<evidence type="ECO:0000313" key="11">
    <source>
        <dbReference type="EMBL" id="MBB6092687.1"/>
    </source>
</evidence>
<name>A0A841HI60_9GAMM</name>
<comment type="caution">
    <text evidence="11">The sequence shown here is derived from an EMBL/GenBank/DDBJ whole genome shotgun (WGS) entry which is preliminary data.</text>
</comment>
<evidence type="ECO:0000313" key="12">
    <source>
        <dbReference type="Proteomes" id="UP000588068"/>
    </source>
</evidence>
<dbReference type="InterPro" id="IPR010920">
    <property type="entry name" value="LSM_dom_sf"/>
</dbReference>
<keyword evidence="3" id="KW-1003">Cell membrane</keyword>
<dbReference type="GO" id="GO:0008381">
    <property type="term" value="F:mechanosensitive monoatomic ion channel activity"/>
    <property type="evidence" value="ECO:0007669"/>
    <property type="project" value="UniProtKB-ARBA"/>
</dbReference>
<dbReference type="InterPro" id="IPR011014">
    <property type="entry name" value="MscS_channel_TM-2"/>
</dbReference>
<feature type="domain" description="Mechanosensitive ion channel MscS" evidence="8">
    <location>
        <begin position="183"/>
        <end position="249"/>
    </location>
</feature>
<sequence>MTEVTELLDQTYFDNTVWQWTLAAGLLVGVFLVTMLIRRIVRARYERLAATPQTELLELPFKVASHTGVFFLIILSLYIASTVLTLPPKVARLLLTLLTISAFWQVGIWISTAVTAWLMRKQADALQHDRAAAGSFGIISFVVRALIWTIVLLLTLDNLGVNITALVTGLGIGGIAVALAVQNVLGDLLGSLSITLDRPFVVGDAIAVDDINGTVEQIGIKSVRLRSVNGEQIVMSNADLLKSRLRNFGRMRERRIAFTIGVALDSPPDRLKKIPGALRAIVESHENTRFDRSHFSRIGAGSLDFETVYFVTTPAYGVYMDIQQDINLRIIEMLDKEDLELAVPVQRVWQHANAALDAGPEADK</sequence>
<dbReference type="Proteomes" id="UP000588068">
    <property type="component" value="Unassembled WGS sequence"/>
</dbReference>
<comment type="subcellular location">
    <subcellularLocation>
        <location evidence="1">Cell membrane</location>
        <topology evidence="1">Multi-pass membrane protein</topology>
    </subcellularLocation>
</comment>